<dbReference type="EMBL" id="KT698854">
    <property type="protein sequence ID" value="AMB43088.1"/>
    <property type="molecule type" value="Genomic_DNA"/>
</dbReference>
<dbReference type="InterPro" id="IPR005608">
    <property type="entry name" value="Adeno_V"/>
</dbReference>
<keyword evidence="2" id="KW-1048">Host nucleus</keyword>
<keyword evidence="3" id="KW-1188">Viral release from host cell</keyword>
<accession>A0A161DIM5</accession>
<evidence type="ECO:0000313" key="10">
    <source>
        <dbReference type="Proteomes" id="UP000149626"/>
    </source>
</evidence>
<reference evidence="9 10" key="1">
    <citation type="journal article" date="2016" name="J. Gen. Virol.">
        <title>Novel bat adenoviruses with an extremely large E3 gene.</title>
        <authorList>
            <person name="Tan B."/>
            <person name="Yang X.L."/>
            <person name="Ge X.Y."/>
            <person name="Peng C."/>
            <person name="Zhang Y.Z."/>
            <person name="Zhang L.B."/>
            <person name="Shi Z.L."/>
        </authorList>
    </citation>
    <scope>NUCLEOTIDE SEQUENCE [LARGE SCALE GENOMIC DNA]</scope>
    <source>
        <strain evidence="9">WIV10</strain>
    </source>
</reference>
<keyword evidence="7" id="KW-0238">DNA-binding</keyword>
<evidence type="ECO:0000256" key="1">
    <source>
        <dbReference type="ARBA" id="ARBA00008293"/>
    </source>
</evidence>
<name>A0A161DIM5_9ADEN</name>
<organism evidence="9 10">
    <name type="scientific">Bat mastadenovirus WIV10</name>
    <dbReference type="NCBI Taxonomy" id="1788432"/>
    <lineage>
        <taxon>Viruses</taxon>
        <taxon>Varidnaviria</taxon>
        <taxon>Bamfordvirae</taxon>
        <taxon>Preplasmiviricota</taxon>
        <taxon>Polisuviricotina</taxon>
        <taxon>Pharingeaviricetes</taxon>
        <taxon>Rowavirales</taxon>
        <taxon>Adenoviridae</taxon>
        <taxon>Mastadenovirus</taxon>
        <taxon>Mastadenovirus rhinolopidae</taxon>
        <taxon>Bat mastadenovirus C</taxon>
    </lineage>
</organism>
<evidence type="ECO:0000256" key="8">
    <source>
        <dbReference type="SAM" id="MobiDB-lite"/>
    </source>
</evidence>
<dbReference type="Pfam" id="PF03910">
    <property type="entry name" value="Adeno_PV"/>
    <property type="match status" value="1"/>
</dbReference>
<dbReference type="Proteomes" id="UP000149626">
    <property type="component" value="Segment"/>
</dbReference>
<evidence type="ECO:0000256" key="6">
    <source>
        <dbReference type="ARBA" id="ARBA00022950"/>
    </source>
</evidence>
<dbReference type="GO" id="GO:0044423">
    <property type="term" value="C:virion component"/>
    <property type="evidence" value="ECO:0007669"/>
    <property type="project" value="UniProtKB-KW"/>
</dbReference>
<comment type="similarity">
    <text evidence="1">Belongs to the adenoviridae core-capsid bridging protein family.</text>
</comment>
<protein>
    <submittedName>
        <fullName evidence="9">V</fullName>
    </submittedName>
</protein>
<sequence>MVSRKIKEEMLAVVEPEFYPDLKRKRAVKREFKEEPDVVYIKSEGGDVKPFVKREIKKGRVKKAKKDEDWGDDVKFEGQVMSKRRPYQWKGRRVKKILRPGVPVVFTPGQRSGVALKRSNEELFADEDILEQAEKLEGEFAYGKHLRMSYDEKPAYVPLSVGNPTPSLKPVTEQKVVKIAKKRGRNEFDELQPTVQIMEGKRRRPNEPEVGFSEVQDVKVRPIKQVADTVAVATVDVEMPQAAAAQMIEAMEAQPSTSRAASAAAPLPTITPMETQSGTVRAMAVPKRKHKNRYPVSKNYGKANSIMPQVVYHPSIRQGPSVATVTARRRRGTSTRRKSTTRRRRGASGRTRAAVRTQAGREYYPSSSGRRYTRRGLRLPMVRYHPSIAHTSQSRGVMPTVRYHPSITL</sequence>
<proteinExistence type="inferred from homology"/>
<dbReference type="GeneID" id="27246362"/>
<keyword evidence="6" id="KW-0118">Viral capsid assembly</keyword>
<dbReference type="RefSeq" id="YP_009246386.1">
    <property type="nucleotide sequence ID" value="NC_029899.1"/>
</dbReference>
<evidence type="ECO:0000256" key="7">
    <source>
        <dbReference type="ARBA" id="ARBA00023125"/>
    </source>
</evidence>
<dbReference type="GO" id="GO:0003677">
    <property type="term" value="F:DNA binding"/>
    <property type="evidence" value="ECO:0007669"/>
    <property type="project" value="UniProtKB-KW"/>
</dbReference>
<evidence type="ECO:0000256" key="3">
    <source>
        <dbReference type="ARBA" id="ARBA00022612"/>
    </source>
</evidence>
<feature type="compositionally biased region" description="Basic residues" evidence="8">
    <location>
        <begin position="327"/>
        <end position="347"/>
    </location>
</feature>
<feature type="region of interest" description="Disordered" evidence="8">
    <location>
        <begin position="318"/>
        <end position="354"/>
    </location>
</feature>
<evidence type="ECO:0000256" key="5">
    <source>
        <dbReference type="ARBA" id="ARBA00022921"/>
    </source>
</evidence>
<evidence type="ECO:0000256" key="4">
    <source>
        <dbReference type="ARBA" id="ARBA00022844"/>
    </source>
</evidence>
<keyword evidence="4" id="KW-0946">Virion</keyword>
<evidence type="ECO:0000313" key="9">
    <source>
        <dbReference type="EMBL" id="AMB43088.1"/>
    </source>
</evidence>
<evidence type="ECO:0000256" key="2">
    <source>
        <dbReference type="ARBA" id="ARBA00022562"/>
    </source>
</evidence>
<keyword evidence="5" id="KW-0426">Late protein</keyword>
<dbReference type="KEGG" id="vg:27246362"/>
<dbReference type="OrthoDB" id="4598at10239"/>